<organism evidence="1 2">
    <name type="scientific">Daphnia magna</name>
    <dbReference type="NCBI Taxonomy" id="35525"/>
    <lineage>
        <taxon>Eukaryota</taxon>
        <taxon>Metazoa</taxon>
        <taxon>Ecdysozoa</taxon>
        <taxon>Arthropoda</taxon>
        <taxon>Crustacea</taxon>
        <taxon>Branchiopoda</taxon>
        <taxon>Diplostraca</taxon>
        <taxon>Cladocera</taxon>
        <taxon>Anomopoda</taxon>
        <taxon>Daphniidae</taxon>
        <taxon>Daphnia</taxon>
    </lineage>
</organism>
<comment type="caution">
    <text evidence="1">The sequence shown here is derived from an EMBL/GenBank/DDBJ whole genome shotgun (WGS) entry which is preliminary data.</text>
</comment>
<accession>A0ABR0AHM5</accession>
<keyword evidence="2" id="KW-1185">Reference proteome</keyword>
<evidence type="ECO:0000313" key="1">
    <source>
        <dbReference type="EMBL" id="KAK4024617.1"/>
    </source>
</evidence>
<name>A0ABR0AHM5_9CRUS</name>
<evidence type="ECO:0000313" key="2">
    <source>
        <dbReference type="Proteomes" id="UP001234178"/>
    </source>
</evidence>
<gene>
    <name evidence="1" type="ORF">OUZ56_010040</name>
</gene>
<dbReference type="Proteomes" id="UP001234178">
    <property type="component" value="Unassembled WGS sequence"/>
</dbReference>
<dbReference type="EMBL" id="JAOYFB010000037">
    <property type="protein sequence ID" value="KAK4024617.1"/>
    <property type="molecule type" value="Genomic_DNA"/>
</dbReference>
<protein>
    <submittedName>
        <fullName evidence="1">Uncharacterized protein</fullName>
    </submittedName>
</protein>
<reference evidence="1 2" key="1">
    <citation type="journal article" date="2023" name="Nucleic Acids Res.">
        <title>The hologenome of Daphnia magna reveals possible DNA methylation and microbiome-mediated evolution of the host genome.</title>
        <authorList>
            <person name="Chaturvedi A."/>
            <person name="Li X."/>
            <person name="Dhandapani V."/>
            <person name="Marshall H."/>
            <person name="Kissane S."/>
            <person name="Cuenca-Cambronero M."/>
            <person name="Asole G."/>
            <person name="Calvet F."/>
            <person name="Ruiz-Romero M."/>
            <person name="Marangio P."/>
            <person name="Guigo R."/>
            <person name="Rago D."/>
            <person name="Mirbahai L."/>
            <person name="Eastwood N."/>
            <person name="Colbourne J.K."/>
            <person name="Zhou J."/>
            <person name="Mallon E."/>
            <person name="Orsini L."/>
        </authorList>
    </citation>
    <scope>NUCLEOTIDE SEQUENCE [LARGE SCALE GENOMIC DNA]</scope>
    <source>
        <strain evidence="1">LRV0_1</strain>
    </source>
</reference>
<sequence length="79" mass="9311">MADICGVTGLSFNIPSGKYQISVYVCQEQDLYVPYLQDQKSCNFTHKSSAFFKLGNKKFYKAVEHERRPRYLHKAFFYE</sequence>
<proteinExistence type="predicted"/>